<feature type="domain" description="Cation efflux protein transmembrane" evidence="8">
    <location>
        <begin position="107"/>
        <end position="335"/>
    </location>
</feature>
<feature type="compositionally biased region" description="Acidic residues" evidence="6">
    <location>
        <begin position="244"/>
        <end position="256"/>
    </location>
</feature>
<dbReference type="PANTHER" id="PTHR43840:SF52">
    <property type="entry name" value="CATION EFFLUX FAMILY PROTEIN"/>
    <property type="match status" value="1"/>
</dbReference>
<evidence type="ECO:0000256" key="1">
    <source>
        <dbReference type="ARBA" id="ARBA00004141"/>
    </source>
</evidence>
<organism evidence="9">
    <name type="scientific">Ditylum brightwellii</name>
    <dbReference type="NCBI Taxonomy" id="49249"/>
    <lineage>
        <taxon>Eukaryota</taxon>
        <taxon>Sar</taxon>
        <taxon>Stramenopiles</taxon>
        <taxon>Ochrophyta</taxon>
        <taxon>Bacillariophyta</taxon>
        <taxon>Mediophyceae</taxon>
        <taxon>Lithodesmiophycidae</taxon>
        <taxon>Lithodesmiales</taxon>
        <taxon>Lithodesmiaceae</taxon>
        <taxon>Ditylum</taxon>
    </lineage>
</organism>
<feature type="compositionally biased region" description="Basic and acidic residues" evidence="6">
    <location>
        <begin position="257"/>
        <end position="266"/>
    </location>
</feature>
<evidence type="ECO:0000256" key="7">
    <source>
        <dbReference type="SAM" id="Phobius"/>
    </source>
</evidence>
<dbReference type="AlphaFoldDB" id="A0A6S8TXV2"/>
<gene>
    <name evidence="9" type="ORF">DBRI00130_LOCUS32812</name>
</gene>
<sequence>MPVNDEKNDTISYGSTTTATAMSCASAPVTPSTVGKELKFSKNMTETIALLDNTKSHHHHHHDNHSLSSDPADRAAMTAAFLKHLESSDSMLDKRDTNKLRRIAIDLSLYVNLFILATKVYAYARTLSLSVLAALVDSVLDVVSQLILNYTEKHSSLSRSSALYPAGASRLEPVGVLSCAALMGMASFEVLKESLESLVIHQDSIAVEDDQGMSSFWSMTGVVVVKVALLVLCNQAGKVRSSSEDDSDASNNDDSEEDKKENKDKKSIIMSDPTLEALAQDHLNDALSNAVAAIALLFALSSPSLWFLDPIGAILISLYIIFSWFSTGKEQIEQLTGKSAPEEFIQELYSIANTFDSRMVVDVCRAYHFGPKFLVEIEVVLPKNTLLFESHDLGMELQYEIEGREEVERCFVHIDYETRPYDEHVVSKVPELREKYLQISRMSSCNSI</sequence>
<name>A0A6S8TXV2_9STRA</name>
<dbReference type="EMBL" id="HBNS01042202">
    <property type="protein sequence ID" value="CAE4641156.1"/>
    <property type="molecule type" value="Transcribed_RNA"/>
</dbReference>
<keyword evidence="4 7" id="KW-1133">Transmembrane helix</keyword>
<dbReference type="SUPFAM" id="SSF161111">
    <property type="entry name" value="Cation efflux protein transmembrane domain-like"/>
    <property type="match status" value="1"/>
</dbReference>
<keyword evidence="3 7" id="KW-0812">Transmembrane</keyword>
<feature type="region of interest" description="Disordered" evidence="6">
    <location>
        <begin position="240"/>
        <end position="266"/>
    </location>
</feature>
<dbReference type="GO" id="GO:0008324">
    <property type="term" value="F:monoatomic cation transmembrane transporter activity"/>
    <property type="evidence" value="ECO:0007669"/>
    <property type="project" value="InterPro"/>
</dbReference>
<dbReference type="PROSITE" id="PS51257">
    <property type="entry name" value="PROKAR_LIPOPROTEIN"/>
    <property type="match status" value="1"/>
</dbReference>
<dbReference type="Gene3D" id="1.20.1510.10">
    <property type="entry name" value="Cation efflux protein transmembrane domain"/>
    <property type="match status" value="1"/>
</dbReference>
<dbReference type="PANTHER" id="PTHR43840">
    <property type="entry name" value="MITOCHONDRIAL METAL TRANSPORTER 1-RELATED"/>
    <property type="match status" value="1"/>
</dbReference>
<protein>
    <recommendedName>
        <fullName evidence="8">Cation efflux protein transmembrane domain-containing protein</fullName>
    </recommendedName>
</protein>
<evidence type="ECO:0000256" key="2">
    <source>
        <dbReference type="ARBA" id="ARBA00022448"/>
    </source>
</evidence>
<proteinExistence type="predicted"/>
<dbReference type="InterPro" id="IPR036837">
    <property type="entry name" value="Cation_efflux_CTD_sf"/>
</dbReference>
<dbReference type="InterPro" id="IPR002524">
    <property type="entry name" value="Cation_efflux"/>
</dbReference>
<evidence type="ECO:0000256" key="3">
    <source>
        <dbReference type="ARBA" id="ARBA00022692"/>
    </source>
</evidence>
<dbReference type="InterPro" id="IPR027469">
    <property type="entry name" value="Cation_efflux_TMD_sf"/>
</dbReference>
<dbReference type="SUPFAM" id="SSF160240">
    <property type="entry name" value="Cation efflux protein cytoplasmic domain-like"/>
    <property type="match status" value="1"/>
</dbReference>
<dbReference type="InterPro" id="IPR058533">
    <property type="entry name" value="Cation_efflux_TM"/>
</dbReference>
<evidence type="ECO:0000256" key="6">
    <source>
        <dbReference type="SAM" id="MobiDB-lite"/>
    </source>
</evidence>
<evidence type="ECO:0000256" key="5">
    <source>
        <dbReference type="ARBA" id="ARBA00023136"/>
    </source>
</evidence>
<dbReference type="GO" id="GO:0016020">
    <property type="term" value="C:membrane"/>
    <property type="evidence" value="ECO:0007669"/>
    <property type="project" value="UniProtKB-SubCell"/>
</dbReference>
<evidence type="ECO:0000259" key="8">
    <source>
        <dbReference type="Pfam" id="PF01545"/>
    </source>
</evidence>
<accession>A0A6S8TXV2</accession>
<reference evidence="9" key="1">
    <citation type="submission" date="2021-01" db="EMBL/GenBank/DDBJ databases">
        <authorList>
            <person name="Corre E."/>
            <person name="Pelletier E."/>
            <person name="Niang G."/>
            <person name="Scheremetjew M."/>
            <person name="Finn R."/>
            <person name="Kale V."/>
            <person name="Holt S."/>
            <person name="Cochrane G."/>
            <person name="Meng A."/>
            <person name="Brown T."/>
            <person name="Cohen L."/>
        </authorList>
    </citation>
    <scope>NUCLEOTIDE SEQUENCE</scope>
    <source>
        <strain evidence="9">GSO104</strain>
    </source>
</reference>
<dbReference type="NCBIfam" id="TIGR01297">
    <property type="entry name" value="CDF"/>
    <property type="match status" value="1"/>
</dbReference>
<comment type="subcellular location">
    <subcellularLocation>
        <location evidence="1">Membrane</location>
        <topology evidence="1">Multi-pass membrane protein</topology>
    </subcellularLocation>
</comment>
<keyword evidence="2" id="KW-0813">Transport</keyword>
<feature type="transmembrane region" description="Helical" evidence="7">
    <location>
        <begin position="306"/>
        <end position="325"/>
    </location>
</feature>
<evidence type="ECO:0000313" key="9">
    <source>
        <dbReference type="EMBL" id="CAE4641156.1"/>
    </source>
</evidence>
<keyword evidence="5 7" id="KW-0472">Membrane</keyword>
<dbReference type="Pfam" id="PF01545">
    <property type="entry name" value="Cation_efflux"/>
    <property type="match status" value="1"/>
</dbReference>
<evidence type="ECO:0000256" key="4">
    <source>
        <dbReference type="ARBA" id="ARBA00022989"/>
    </source>
</evidence>
<dbReference type="InterPro" id="IPR050291">
    <property type="entry name" value="CDF_Transporter"/>
</dbReference>
<dbReference type="Gene3D" id="3.30.70.1350">
    <property type="entry name" value="Cation efflux protein, cytoplasmic domain"/>
    <property type="match status" value="1"/>
</dbReference>